<gene>
    <name evidence="1" type="ORF">DYL72_07945</name>
</gene>
<reference evidence="1 2" key="1">
    <citation type="submission" date="2018-12" db="EMBL/GenBank/DDBJ databases">
        <title>Characterization and Draft Genome of Vibrio anguillarum J360 Marine Pathogen Isolated from an Outbreak in Lumpfish (Cyclopterus lumpus).</title>
        <authorList>
            <person name="Vasquez J.I."/>
            <person name="Cao T."/>
            <person name="Chakraborty S."/>
            <person name="Gnanagobal H."/>
            <person name="Wescot J."/>
            <person name="Boyce D."/>
            <person name="Santander J."/>
        </authorList>
    </citation>
    <scope>NUCLEOTIDE SEQUENCE [LARGE SCALE GENOMIC DNA]</scope>
    <source>
        <strain evidence="1 2">J360</strain>
    </source>
</reference>
<proteinExistence type="predicted"/>
<evidence type="ECO:0000313" key="1">
    <source>
        <dbReference type="EMBL" id="AZS24987.1"/>
    </source>
</evidence>
<dbReference type="Proteomes" id="UP000256923">
    <property type="component" value="Chromosome 1"/>
</dbReference>
<accession>A0A3M7LS79</accession>
<dbReference type="EMBL" id="CP034672">
    <property type="protein sequence ID" value="AZS24987.1"/>
    <property type="molecule type" value="Genomic_DNA"/>
</dbReference>
<protein>
    <submittedName>
        <fullName evidence="1">Uncharacterized protein</fullName>
    </submittedName>
</protein>
<sequence>MVETLTRALIIFYSKAPKKRDQSNIFFPFGKALSMHITLRRSMPTMRSNDLGYSVVAIYTLS</sequence>
<name>A0A3M7LS79_VIBAN</name>
<dbReference type="AlphaFoldDB" id="A0A3M7LS79"/>
<organism evidence="1 2">
    <name type="scientific">Vibrio anguillarum</name>
    <name type="common">Listonella anguillarum</name>
    <dbReference type="NCBI Taxonomy" id="55601"/>
    <lineage>
        <taxon>Bacteria</taxon>
        <taxon>Pseudomonadati</taxon>
        <taxon>Pseudomonadota</taxon>
        <taxon>Gammaproteobacteria</taxon>
        <taxon>Vibrionales</taxon>
        <taxon>Vibrionaceae</taxon>
        <taxon>Vibrio</taxon>
    </lineage>
</organism>
<evidence type="ECO:0000313" key="2">
    <source>
        <dbReference type="Proteomes" id="UP000256923"/>
    </source>
</evidence>